<keyword evidence="2" id="KW-1185">Reference proteome</keyword>
<organism evidence="1 2">
    <name type="scientific">Nocardioides baekrokdamisoli</name>
    <dbReference type="NCBI Taxonomy" id="1804624"/>
    <lineage>
        <taxon>Bacteria</taxon>
        <taxon>Bacillati</taxon>
        <taxon>Actinomycetota</taxon>
        <taxon>Actinomycetes</taxon>
        <taxon>Propionibacteriales</taxon>
        <taxon>Nocardioidaceae</taxon>
        <taxon>Nocardioides</taxon>
    </lineage>
</organism>
<dbReference type="Proteomes" id="UP000271573">
    <property type="component" value="Chromosome"/>
</dbReference>
<name>A0A3G9IAJ6_9ACTN</name>
<dbReference type="RefSeq" id="WP_125565628.1">
    <property type="nucleotide sequence ID" value="NZ_AP019307.1"/>
</dbReference>
<gene>
    <name evidence="1" type="ORF">Back2_00370</name>
</gene>
<dbReference type="KEGG" id="nbe:Back2_00370"/>
<accession>A0A3G9IAJ6</accession>
<evidence type="ECO:0000313" key="1">
    <source>
        <dbReference type="EMBL" id="BBH15750.1"/>
    </source>
</evidence>
<protein>
    <submittedName>
        <fullName evidence="1">Uncharacterized protein</fullName>
    </submittedName>
</protein>
<dbReference type="AlphaFoldDB" id="A0A3G9IAJ6"/>
<proteinExistence type="predicted"/>
<sequence length="134" mass="13952">MLIGLACTALVLGLGAVASPWVRHQLSLSFTHEPVSYVELSFSTDEVAQACHPARARAVVSFSVTSHGDISGDLSYVVGVTDTHGTLIQRHSTVLVMPGVPATATTRIAVGSGSYDVSVSLGRSHLGVHCGARR</sequence>
<dbReference type="EMBL" id="AP019307">
    <property type="protein sequence ID" value="BBH15750.1"/>
    <property type="molecule type" value="Genomic_DNA"/>
</dbReference>
<reference evidence="1 2" key="1">
    <citation type="submission" date="2018-11" db="EMBL/GenBank/DDBJ databases">
        <title>Complete genome sequence of Nocardioides baekrokdamisoli strain KCTC 39748.</title>
        <authorList>
            <person name="Kang S.W."/>
            <person name="Lee K.C."/>
            <person name="Kim K.K."/>
            <person name="Kim J.S."/>
            <person name="Kim D.S."/>
            <person name="Ko S.H."/>
            <person name="Yang S.H."/>
            <person name="Shin Y.K."/>
            <person name="Lee J.S."/>
        </authorList>
    </citation>
    <scope>NUCLEOTIDE SEQUENCE [LARGE SCALE GENOMIC DNA]</scope>
    <source>
        <strain evidence="1 2">KCTC 39748</strain>
    </source>
</reference>
<evidence type="ECO:0000313" key="2">
    <source>
        <dbReference type="Proteomes" id="UP000271573"/>
    </source>
</evidence>